<keyword evidence="3" id="KW-0548">Nucleotidyltransferase</keyword>
<keyword evidence="1" id="KW-0460">Magnesium</keyword>
<evidence type="ECO:0000259" key="2">
    <source>
        <dbReference type="Pfam" id="PF12804"/>
    </source>
</evidence>
<keyword evidence="4" id="KW-1185">Reference proteome</keyword>
<dbReference type="PANTHER" id="PTHR43777">
    <property type="entry name" value="MOLYBDENUM COFACTOR CYTIDYLYLTRANSFERASE"/>
    <property type="match status" value="1"/>
</dbReference>
<dbReference type="CDD" id="cd04182">
    <property type="entry name" value="GT_2_like_f"/>
    <property type="match status" value="1"/>
</dbReference>
<dbReference type="Pfam" id="PF12804">
    <property type="entry name" value="NTP_transf_3"/>
    <property type="match status" value="1"/>
</dbReference>
<sequence>MAARRSGMNTAAPGPVVVVVAGGRGARFDGDGHKLAQPFGPSTVLATTLHRILAAGLPMVVVTTAPLASLAQGVVAARDVVLVPAVGSGDEPLGMGYSIAAGVAARSQASGWMVMPADMPMVRPATFQRIAQAMRQHVIVHAQHRGRRGHPVGFSSELYSELVSLKGDEGARRLLARYPTYSLEIDDPGVLLDVDTRDDLEQARQRWSADRS</sequence>
<proteinExistence type="predicted"/>
<accession>A0A318H4D9</accession>
<dbReference type="PANTHER" id="PTHR43777:SF1">
    <property type="entry name" value="MOLYBDENUM COFACTOR CYTIDYLYLTRANSFERASE"/>
    <property type="match status" value="1"/>
</dbReference>
<name>A0A318H4D9_9BURK</name>
<dbReference type="InterPro" id="IPR025877">
    <property type="entry name" value="MobA-like_NTP_Trfase"/>
</dbReference>
<reference evidence="3 4" key="1">
    <citation type="submission" date="2018-05" db="EMBL/GenBank/DDBJ databases">
        <title>Genomic Encyclopedia of Type Strains, Phase IV (KMG-IV): sequencing the most valuable type-strain genomes for metagenomic binning, comparative biology and taxonomic classification.</title>
        <authorList>
            <person name="Goeker M."/>
        </authorList>
    </citation>
    <scope>NUCLEOTIDE SEQUENCE [LARGE SCALE GENOMIC DNA]</scope>
    <source>
        <strain evidence="3 4">DSM 566</strain>
    </source>
</reference>
<dbReference type="EMBL" id="QJJS01000002">
    <property type="protein sequence ID" value="PXW98566.1"/>
    <property type="molecule type" value="Genomic_DNA"/>
</dbReference>
<dbReference type="Gene3D" id="3.90.550.10">
    <property type="entry name" value="Spore Coat Polysaccharide Biosynthesis Protein SpsA, Chain A"/>
    <property type="match status" value="1"/>
</dbReference>
<evidence type="ECO:0000313" key="3">
    <source>
        <dbReference type="EMBL" id="PXW98566.1"/>
    </source>
</evidence>
<dbReference type="GO" id="GO:0016779">
    <property type="term" value="F:nucleotidyltransferase activity"/>
    <property type="evidence" value="ECO:0007669"/>
    <property type="project" value="UniProtKB-KW"/>
</dbReference>
<comment type="caution">
    <text evidence="3">The sequence shown here is derived from an EMBL/GenBank/DDBJ whole genome shotgun (WGS) entry which is preliminary data.</text>
</comment>
<dbReference type="AlphaFoldDB" id="A0A318H4D9"/>
<organism evidence="3 4">
    <name type="scientific">Sphaerotilus hippei</name>
    <dbReference type="NCBI Taxonomy" id="744406"/>
    <lineage>
        <taxon>Bacteria</taxon>
        <taxon>Pseudomonadati</taxon>
        <taxon>Pseudomonadota</taxon>
        <taxon>Betaproteobacteria</taxon>
        <taxon>Burkholderiales</taxon>
        <taxon>Sphaerotilaceae</taxon>
        <taxon>Sphaerotilus</taxon>
    </lineage>
</organism>
<evidence type="ECO:0000313" key="4">
    <source>
        <dbReference type="Proteomes" id="UP000247811"/>
    </source>
</evidence>
<dbReference type="InterPro" id="IPR029044">
    <property type="entry name" value="Nucleotide-diphossugar_trans"/>
</dbReference>
<dbReference type="SUPFAM" id="SSF53448">
    <property type="entry name" value="Nucleotide-diphospho-sugar transferases"/>
    <property type="match status" value="1"/>
</dbReference>
<keyword evidence="3" id="KW-0808">Transferase</keyword>
<feature type="domain" description="MobA-like NTP transferase" evidence="2">
    <location>
        <begin position="17"/>
        <end position="178"/>
    </location>
</feature>
<dbReference type="Proteomes" id="UP000247811">
    <property type="component" value="Unassembled WGS sequence"/>
</dbReference>
<protein>
    <submittedName>
        <fullName evidence="3">Molybdenum cofactor cytidylyltransferase</fullName>
    </submittedName>
</protein>
<evidence type="ECO:0000256" key="1">
    <source>
        <dbReference type="ARBA" id="ARBA00022842"/>
    </source>
</evidence>
<gene>
    <name evidence="3" type="ORF">C7444_10243</name>
</gene>